<evidence type="ECO:0000313" key="3">
    <source>
        <dbReference type="Proteomes" id="UP000216991"/>
    </source>
</evidence>
<accession>A0A255Y928</accession>
<evidence type="ECO:0008006" key="4">
    <source>
        <dbReference type="Google" id="ProtNLM"/>
    </source>
</evidence>
<feature type="transmembrane region" description="Helical" evidence="1">
    <location>
        <begin position="20"/>
        <end position="38"/>
    </location>
</feature>
<organism evidence="2 3">
    <name type="scientific">Sandarakinorhabdus cyanobacteriorum</name>
    <dbReference type="NCBI Taxonomy" id="1981098"/>
    <lineage>
        <taxon>Bacteria</taxon>
        <taxon>Pseudomonadati</taxon>
        <taxon>Pseudomonadota</taxon>
        <taxon>Alphaproteobacteria</taxon>
        <taxon>Sphingomonadales</taxon>
        <taxon>Sphingosinicellaceae</taxon>
        <taxon>Sandarakinorhabdus</taxon>
    </lineage>
</organism>
<keyword evidence="3" id="KW-1185">Reference proteome</keyword>
<keyword evidence="1" id="KW-0472">Membrane</keyword>
<proteinExistence type="predicted"/>
<reference evidence="2 3" key="1">
    <citation type="submission" date="2017-07" db="EMBL/GenBank/DDBJ databases">
        <title>Sandarakinorhabdus cyanobacteriorum sp. nov., a novel bacterium isolated from cyanobacterial aggregates in a eutrophic lake.</title>
        <authorList>
            <person name="Cai H."/>
        </authorList>
    </citation>
    <scope>NUCLEOTIDE SEQUENCE [LARGE SCALE GENOMIC DNA]</scope>
    <source>
        <strain evidence="2 3">TH057</strain>
    </source>
</reference>
<dbReference type="RefSeq" id="WP_094474604.1">
    <property type="nucleotide sequence ID" value="NZ_NOXT01000121.1"/>
</dbReference>
<dbReference type="EMBL" id="NOXT01000121">
    <property type="protein sequence ID" value="OYQ25643.1"/>
    <property type="molecule type" value="Genomic_DNA"/>
</dbReference>
<gene>
    <name evidence="2" type="ORF">CHU93_12965</name>
</gene>
<evidence type="ECO:0000313" key="2">
    <source>
        <dbReference type="EMBL" id="OYQ25643.1"/>
    </source>
</evidence>
<dbReference type="Proteomes" id="UP000216991">
    <property type="component" value="Unassembled WGS sequence"/>
</dbReference>
<dbReference type="OrthoDB" id="9808190at2"/>
<comment type="caution">
    <text evidence="2">The sequence shown here is derived from an EMBL/GenBank/DDBJ whole genome shotgun (WGS) entry which is preliminary data.</text>
</comment>
<dbReference type="Pfam" id="PF10003">
    <property type="entry name" value="DUF2244"/>
    <property type="match status" value="1"/>
</dbReference>
<dbReference type="AlphaFoldDB" id="A0A255Y928"/>
<name>A0A255Y928_9SPHN</name>
<protein>
    <recommendedName>
        <fullName evidence="4">DUF2244 domain-containing protein</fullName>
    </recommendedName>
</protein>
<keyword evidence="1" id="KW-1133">Transmembrane helix</keyword>
<evidence type="ECO:0000256" key="1">
    <source>
        <dbReference type="SAM" id="Phobius"/>
    </source>
</evidence>
<keyword evidence="1" id="KW-0812">Transmembrane</keyword>
<sequence length="154" mass="17525">MILDLTLTPNRSLRRDQARWLLVLVGGFFLIGSIRFLILGLWPVIPFMVADVALLAWALRASYRSGGARERLVLADDGQFTFTRISPWGEARVAELEPYFTRVHIEETPLGDAHLFLASQGRRLRVGQFLSAPERREVGALIREGLARWRNQAR</sequence>
<dbReference type="InterPro" id="IPR019253">
    <property type="entry name" value="DUF2244_TM"/>
</dbReference>